<feature type="chain" id="PRO_5025455672" evidence="1">
    <location>
        <begin position="27"/>
        <end position="387"/>
    </location>
</feature>
<evidence type="ECO:0000313" key="2">
    <source>
        <dbReference type="EMBL" id="KAF2743654.1"/>
    </source>
</evidence>
<dbReference type="EMBL" id="MU006595">
    <property type="protein sequence ID" value="KAF2743654.1"/>
    <property type="molecule type" value="Genomic_DNA"/>
</dbReference>
<organism evidence="2 3">
    <name type="scientific">Sporormia fimetaria CBS 119925</name>
    <dbReference type="NCBI Taxonomy" id="1340428"/>
    <lineage>
        <taxon>Eukaryota</taxon>
        <taxon>Fungi</taxon>
        <taxon>Dikarya</taxon>
        <taxon>Ascomycota</taxon>
        <taxon>Pezizomycotina</taxon>
        <taxon>Dothideomycetes</taxon>
        <taxon>Pleosporomycetidae</taxon>
        <taxon>Pleosporales</taxon>
        <taxon>Sporormiaceae</taxon>
        <taxon>Sporormia</taxon>
    </lineage>
</organism>
<evidence type="ECO:0000313" key="3">
    <source>
        <dbReference type="Proteomes" id="UP000799440"/>
    </source>
</evidence>
<reference evidence="2" key="1">
    <citation type="journal article" date="2020" name="Stud. Mycol.">
        <title>101 Dothideomycetes genomes: a test case for predicting lifestyles and emergence of pathogens.</title>
        <authorList>
            <person name="Haridas S."/>
            <person name="Albert R."/>
            <person name="Binder M."/>
            <person name="Bloem J."/>
            <person name="Labutti K."/>
            <person name="Salamov A."/>
            <person name="Andreopoulos B."/>
            <person name="Baker S."/>
            <person name="Barry K."/>
            <person name="Bills G."/>
            <person name="Bluhm B."/>
            <person name="Cannon C."/>
            <person name="Castanera R."/>
            <person name="Culley D."/>
            <person name="Daum C."/>
            <person name="Ezra D."/>
            <person name="Gonzalez J."/>
            <person name="Henrissat B."/>
            <person name="Kuo A."/>
            <person name="Liang C."/>
            <person name="Lipzen A."/>
            <person name="Lutzoni F."/>
            <person name="Magnuson J."/>
            <person name="Mondo S."/>
            <person name="Nolan M."/>
            <person name="Ohm R."/>
            <person name="Pangilinan J."/>
            <person name="Park H.-J."/>
            <person name="Ramirez L."/>
            <person name="Alfaro M."/>
            <person name="Sun H."/>
            <person name="Tritt A."/>
            <person name="Yoshinaga Y."/>
            <person name="Zwiers L.-H."/>
            <person name="Turgeon B."/>
            <person name="Goodwin S."/>
            <person name="Spatafora J."/>
            <person name="Crous P."/>
            <person name="Grigoriev I."/>
        </authorList>
    </citation>
    <scope>NUCLEOTIDE SEQUENCE</scope>
    <source>
        <strain evidence="2">CBS 119925</strain>
    </source>
</reference>
<protein>
    <submittedName>
        <fullName evidence="2">Uncharacterized protein</fullName>
    </submittedName>
</protein>
<gene>
    <name evidence="2" type="ORF">M011DRAFT_461495</name>
</gene>
<accession>A0A6A6V1P2</accession>
<dbReference type="Proteomes" id="UP000799440">
    <property type="component" value="Unassembled WGS sequence"/>
</dbReference>
<evidence type="ECO:0000256" key="1">
    <source>
        <dbReference type="SAM" id="SignalP"/>
    </source>
</evidence>
<feature type="signal peptide" evidence="1">
    <location>
        <begin position="1"/>
        <end position="26"/>
    </location>
</feature>
<dbReference type="OrthoDB" id="3643156at2759"/>
<keyword evidence="1" id="KW-0732">Signal</keyword>
<proteinExistence type="predicted"/>
<dbReference type="AlphaFoldDB" id="A0A6A6V1P2"/>
<sequence length="387" mass="42531">MAILRSLSLASILIATMPFFLSGATCRSVFLTSFDTLYRWYGGEQQAHLAPTPDLGNYYVGISLHPSYGAISILFENGTTVSQTVLGSSSYLETMHKLSLASSRHLAYVVLLLTFYALLKLPQSPPYQDLSDSLNDHTRVTARHARKALGLPASDDVGAIASIVPSLRDALSSSLGMSDVPISSAAVSVPHLVALYQDDVQDVLDYCKISYIEPDRYYRPLTWDTAATYAGYGLGLCTSWEDSEKCMEEEKEMQDHVVLAVNYGEAALTTAFSILSTATSLWEPDHRHRENFGLGAKQKDGFEGGEEGYWEAMKESLVETIVENPGYKKPEKILLSGERTGDERFLEVLKEAVRDVMGSVPEIYGHGAETVASRGVAEFAKRKRRSG</sequence>
<keyword evidence="3" id="KW-1185">Reference proteome</keyword>
<name>A0A6A6V1P2_9PLEO</name>